<evidence type="ECO:0000256" key="2">
    <source>
        <dbReference type="ARBA" id="ARBA00023315"/>
    </source>
</evidence>
<keyword evidence="2" id="KW-0012">Acyltransferase</keyword>
<proteinExistence type="predicted"/>
<dbReference type="SUPFAM" id="SSF55729">
    <property type="entry name" value="Acyl-CoA N-acyltransferases (Nat)"/>
    <property type="match status" value="1"/>
</dbReference>
<name>A0A1Y5F3F2_9BACT</name>
<comment type="caution">
    <text evidence="4">The sequence shown here is derived from an EMBL/GenBank/DDBJ whole genome shotgun (WGS) entry which is preliminary data.</text>
</comment>
<dbReference type="GO" id="GO:0016747">
    <property type="term" value="F:acyltransferase activity, transferring groups other than amino-acyl groups"/>
    <property type="evidence" value="ECO:0007669"/>
    <property type="project" value="InterPro"/>
</dbReference>
<gene>
    <name evidence="4" type="ORF">A9Q84_18910</name>
</gene>
<evidence type="ECO:0000259" key="3">
    <source>
        <dbReference type="PROSITE" id="PS51186"/>
    </source>
</evidence>
<dbReference type="Proteomes" id="UP000196531">
    <property type="component" value="Unassembled WGS sequence"/>
</dbReference>
<dbReference type="EMBL" id="MAAO01000015">
    <property type="protein sequence ID" value="OUR93773.1"/>
    <property type="molecule type" value="Genomic_DNA"/>
</dbReference>
<evidence type="ECO:0000313" key="4">
    <source>
        <dbReference type="EMBL" id="OUR93773.1"/>
    </source>
</evidence>
<dbReference type="CDD" id="cd04301">
    <property type="entry name" value="NAT_SF"/>
    <property type="match status" value="1"/>
</dbReference>
<dbReference type="PROSITE" id="PS51186">
    <property type="entry name" value="GNAT"/>
    <property type="match status" value="1"/>
</dbReference>
<organism evidence="4 5">
    <name type="scientific">Halobacteriovorax marinus</name>
    <dbReference type="NCBI Taxonomy" id="97084"/>
    <lineage>
        <taxon>Bacteria</taxon>
        <taxon>Pseudomonadati</taxon>
        <taxon>Bdellovibrionota</taxon>
        <taxon>Bacteriovoracia</taxon>
        <taxon>Bacteriovoracales</taxon>
        <taxon>Halobacteriovoraceae</taxon>
        <taxon>Halobacteriovorax</taxon>
    </lineage>
</organism>
<dbReference type="InterPro" id="IPR000182">
    <property type="entry name" value="GNAT_dom"/>
</dbReference>
<dbReference type="AlphaFoldDB" id="A0A1Y5F3F2"/>
<keyword evidence="1" id="KW-0808">Transferase</keyword>
<dbReference type="PANTHER" id="PTHR43800:SF1">
    <property type="entry name" value="PEPTIDYL-LYSINE N-ACETYLTRANSFERASE YJAB"/>
    <property type="match status" value="1"/>
</dbReference>
<dbReference type="PANTHER" id="PTHR43800">
    <property type="entry name" value="PEPTIDYL-LYSINE N-ACETYLTRANSFERASE YJAB"/>
    <property type="match status" value="1"/>
</dbReference>
<feature type="domain" description="N-acetyltransferase" evidence="3">
    <location>
        <begin position="1"/>
        <end position="124"/>
    </location>
</feature>
<dbReference type="Pfam" id="PF00583">
    <property type="entry name" value="Acetyltransf_1"/>
    <property type="match status" value="1"/>
</dbReference>
<dbReference type="InterPro" id="IPR016181">
    <property type="entry name" value="Acyl_CoA_acyltransferase"/>
</dbReference>
<evidence type="ECO:0000256" key="1">
    <source>
        <dbReference type="ARBA" id="ARBA00022679"/>
    </source>
</evidence>
<protein>
    <recommendedName>
        <fullName evidence="3">N-acetyltransferase domain-containing protein</fullName>
    </recommendedName>
</protein>
<accession>A0A1Y5F3F2</accession>
<reference evidence="5" key="1">
    <citation type="journal article" date="2017" name="Proc. Natl. Acad. Sci. U.S.A.">
        <title>Simulation of Deepwater Horizon oil plume reveals substrate specialization within a complex community of hydrocarbon-degraders.</title>
        <authorList>
            <person name="Hu P."/>
            <person name="Dubinsky E.A."/>
            <person name="Probst A.J."/>
            <person name="Wang J."/>
            <person name="Sieber C.M.K."/>
            <person name="Tom L.M."/>
            <person name="Gardinali P."/>
            <person name="Banfield J.F."/>
            <person name="Atlas R.M."/>
            <person name="Andersen G.L."/>
        </authorList>
    </citation>
    <scope>NUCLEOTIDE SEQUENCE [LARGE SCALE GENOMIC DNA]</scope>
</reference>
<sequence>MYCRLNIETFDWMPKNTFSISDFEEDTQGEEILVAVVEDKILGFVSLLVSENLIHQLYVDTSAQGMGLGKTLLDAVVQLTEQRPLFLNCREKNERAINFYKKYGFKTESQMDNNSDSYLRLVLD</sequence>
<dbReference type="Gene3D" id="3.40.630.30">
    <property type="match status" value="1"/>
</dbReference>
<evidence type="ECO:0000313" key="5">
    <source>
        <dbReference type="Proteomes" id="UP000196531"/>
    </source>
</evidence>